<evidence type="ECO:0000313" key="2">
    <source>
        <dbReference type="EMBL" id="KKL10645.1"/>
    </source>
</evidence>
<dbReference type="SUPFAM" id="SSF52833">
    <property type="entry name" value="Thioredoxin-like"/>
    <property type="match status" value="1"/>
</dbReference>
<dbReference type="Gene3D" id="3.40.30.10">
    <property type="entry name" value="Glutaredoxin"/>
    <property type="match status" value="1"/>
</dbReference>
<comment type="caution">
    <text evidence="2">The sequence shown here is derived from an EMBL/GenBank/DDBJ whole genome shotgun (WGS) entry which is preliminary data.</text>
</comment>
<reference evidence="2" key="1">
    <citation type="journal article" date="2015" name="Nature">
        <title>Complex archaea that bridge the gap between prokaryotes and eukaryotes.</title>
        <authorList>
            <person name="Spang A."/>
            <person name="Saw J.H."/>
            <person name="Jorgensen S.L."/>
            <person name="Zaremba-Niedzwiedzka K."/>
            <person name="Martijn J."/>
            <person name="Lind A.E."/>
            <person name="van Eijk R."/>
            <person name="Schleper C."/>
            <person name="Guy L."/>
            <person name="Ettema T.J."/>
        </authorList>
    </citation>
    <scope>NUCLEOTIDE SEQUENCE</scope>
</reference>
<sequence length="105" mass="11354">MFVEVLAFVQPSCPACHQLRGLLDQAAAHYAQCGSVLKYIDVSQQPLLADTFGVTQTPTIIGTKNWQPLTRMVGAENAQQRLAAFYAQLFQGAASCPVGAWRGDV</sequence>
<feature type="domain" description="Thioredoxin" evidence="1">
    <location>
        <begin position="5"/>
        <end position="85"/>
    </location>
</feature>
<evidence type="ECO:0000259" key="1">
    <source>
        <dbReference type="Pfam" id="PF00085"/>
    </source>
</evidence>
<proteinExistence type="predicted"/>
<gene>
    <name evidence="2" type="ORF">LCGC14_2553750</name>
</gene>
<name>A0A0F9AMN8_9ZZZZ</name>
<organism evidence="2">
    <name type="scientific">marine sediment metagenome</name>
    <dbReference type="NCBI Taxonomy" id="412755"/>
    <lineage>
        <taxon>unclassified sequences</taxon>
        <taxon>metagenomes</taxon>
        <taxon>ecological metagenomes</taxon>
    </lineage>
</organism>
<dbReference type="CDD" id="cd02947">
    <property type="entry name" value="TRX_family"/>
    <property type="match status" value="1"/>
</dbReference>
<protein>
    <recommendedName>
        <fullName evidence="1">Thioredoxin domain-containing protein</fullName>
    </recommendedName>
</protein>
<dbReference type="AlphaFoldDB" id="A0A0F9AMN8"/>
<dbReference type="InterPro" id="IPR013766">
    <property type="entry name" value="Thioredoxin_domain"/>
</dbReference>
<dbReference type="InterPro" id="IPR036249">
    <property type="entry name" value="Thioredoxin-like_sf"/>
</dbReference>
<dbReference type="Pfam" id="PF00085">
    <property type="entry name" value="Thioredoxin"/>
    <property type="match status" value="1"/>
</dbReference>
<dbReference type="EMBL" id="LAZR01041976">
    <property type="protein sequence ID" value="KKL10645.1"/>
    <property type="molecule type" value="Genomic_DNA"/>
</dbReference>
<accession>A0A0F9AMN8</accession>